<evidence type="ECO:0000313" key="5">
    <source>
        <dbReference type="Proteomes" id="UP000232164"/>
    </source>
</evidence>
<dbReference type="InterPro" id="IPR011008">
    <property type="entry name" value="Dimeric_a/b-barrel"/>
</dbReference>
<dbReference type="OrthoDB" id="9814407at2"/>
<dbReference type="Proteomes" id="UP000232164">
    <property type="component" value="Unassembled WGS sequence"/>
</dbReference>
<evidence type="ECO:0000313" key="3">
    <source>
        <dbReference type="EMBL" id="PKA41693.1"/>
    </source>
</evidence>
<accession>A0A2N0D6G0</accession>
<evidence type="ECO:0000313" key="4">
    <source>
        <dbReference type="EMBL" id="UWU13395.1"/>
    </source>
</evidence>
<dbReference type="EMBL" id="PIQN01000016">
    <property type="protein sequence ID" value="PKA41693.1"/>
    <property type="molecule type" value="Genomic_DNA"/>
</dbReference>
<name>A0A2N0D6G0_RHISU</name>
<dbReference type="AlphaFoldDB" id="A0A2N0D6G0"/>
<protein>
    <submittedName>
        <fullName evidence="3">GTP cyclohydrolase</fullName>
    </submittedName>
    <submittedName>
        <fullName evidence="4">YciI family protein</fullName>
    </submittedName>
</protein>
<dbReference type="SUPFAM" id="SSF54909">
    <property type="entry name" value="Dimeric alpha+beta barrel"/>
    <property type="match status" value="1"/>
</dbReference>
<dbReference type="RefSeq" id="WP_027508043.1">
    <property type="nucleotide sequence ID" value="NZ_CP104143.1"/>
</dbReference>
<reference evidence="3 5" key="1">
    <citation type="submission" date="2017-11" db="EMBL/GenBank/DDBJ databases">
        <authorList>
            <person name="Han C.G."/>
        </authorList>
    </citation>
    <scope>NUCLEOTIDE SEQUENCE [LARGE SCALE GENOMIC DNA]</scope>
    <source>
        <strain evidence="3 5">HCNT1</strain>
    </source>
</reference>
<dbReference type="Gene3D" id="3.30.70.1060">
    <property type="entry name" value="Dimeric alpha+beta barrel"/>
    <property type="match status" value="1"/>
</dbReference>
<sequence length="94" mass="10193">MFILALTYVKPNEEADKLMEPHMAWVKEGYARGWFLASGRKVPRTGGVVLAIGNRAEIEAYVAADPFAVHGVAEYDITEVAVTTVAAGLELLKS</sequence>
<reference evidence="4" key="3">
    <citation type="submission" date="2022-09" db="EMBL/GenBank/DDBJ databases">
        <title>Australian commercial rhizobial inoculants.</title>
        <authorList>
            <person name="Kohlmeier M.G."/>
            <person name="O'Hara G.W."/>
            <person name="Colombi E."/>
            <person name="Ramsay J.P."/>
            <person name="Terpolilli J."/>
        </authorList>
    </citation>
    <scope>NUCLEOTIDE SEQUENCE</scope>
    <source>
        <strain evidence="4">WSM1592</strain>
    </source>
</reference>
<dbReference type="PANTHER" id="PTHR37828:SF1">
    <property type="entry name" value="YCII-RELATED DOMAIN-CONTAINING PROTEIN"/>
    <property type="match status" value="1"/>
</dbReference>
<feature type="domain" description="YCII-related" evidence="2">
    <location>
        <begin position="1"/>
        <end position="79"/>
    </location>
</feature>
<dbReference type="InterPro" id="IPR005545">
    <property type="entry name" value="YCII"/>
</dbReference>
<dbReference type="GO" id="GO:0016787">
    <property type="term" value="F:hydrolase activity"/>
    <property type="evidence" value="ECO:0007669"/>
    <property type="project" value="UniProtKB-KW"/>
</dbReference>
<gene>
    <name evidence="3" type="ORF">CWR43_20260</name>
    <name evidence="4" type="ORF">N2599_14715</name>
</gene>
<reference evidence="3 5" key="2">
    <citation type="submission" date="2017-12" db="EMBL/GenBank/DDBJ databases">
        <title>Genome sequence of Rhizobium sullae HCNT1 isolated from Sulla coronaria nodules and featuring peculiar denitrification phenotypes.</title>
        <authorList>
            <person name="De Diego-Diaz B."/>
            <person name="Treu L."/>
            <person name="Campanaro S."/>
            <person name="Da Silva Duarte V."/>
            <person name="Basaglia M."/>
            <person name="Favaro L."/>
            <person name="Casella S."/>
            <person name="Squartini A."/>
        </authorList>
    </citation>
    <scope>NUCLEOTIDE SEQUENCE [LARGE SCALE GENOMIC DNA]</scope>
    <source>
        <strain evidence="3 5">HCNT1</strain>
    </source>
</reference>
<dbReference type="PANTHER" id="PTHR37828">
    <property type="entry name" value="GSR2449 PROTEIN"/>
    <property type="match status" value="1"/>
</dbReference>
<comment type="similarity">
    <text evidence="1">Belongs to the YciI family.</text>
</comment>
<dbReference type="Proteomes" id="UP001060123">
    <property type="component" value="Chromosome"/>
</dbReference>
<proteinExistence type="inferred from homology"/>
<evidence type="ECO:0000259" key="2">
    <source>
        <dbReference type="Pfam" id="PF03795"/>
    </source>
</evidence>
<keyword evidence="6" id="KW-1185">Reference proteome</keyword>
<evidence type="ECO:0000313" key="6">
    <source>
        <dbReference type="Proteomes" id="UP001060123"/>
    </source>
</evidence>
<dbReference type="Pfam" id="PF03795">
    <property type="entry name" value="YCII"/>
    <property type="match status" value="1"/>
</dbReference>
<dbReference type="STRING" id="1041146.GCA_000427985_00759"/>
<keyword evidence="3" id="KW-0378">Hydrolase</keyword>
<organism evidence="3 5">
    <name type="scientific">Rhizobium sullae</name>
    <name type="common">Rhizobium hedysari</name>
    <dbReference type="NCBI Taxonomy" id="50338"/>
    <lineage>
        <taxon>Bacteria</taxon>
        <taxon>Pseudomonadati</taxon>
        <taxon>Pseudomonadota</taxon>
        <taxon>Alphaproteobacteria</taxon>
        <taxon>Hyphomicrobiales</taxon>
        <taxon>Rhizobiaceae</taxon>
        <taxon>Rhizobium/Agrobacterium group</taxon>
        <taxon>Rhizobium</taxon>
    </lineage>
</organism>
<evidence type="ECO:0000256" key="1">
    <source>
        <dbReference type="ARBA" id="ARBA00007689"/>
    </source>
</evidence>
<dbReference type="EMBL" id="CP104143">
    <property type="protein sequence ID" value="UWU13395.1"/>
    <property type="molecule type" value="Genomic_DNA"/>
</dbReference>